<organism evidence="1 2">
    <name type="scientific">Marmota monax</name>
    <name type="common">Woodchuck</name>
    <dbReference type="NCBI Taxonomy" id="9995"/>
    <lineage>
        <taxon>Eukaryota</taxon>
        <taxon>Metazoa</taxon>
        <taxon>Chordata</taxon>
        <taxon>Craniata</taxon>
        <taxon>Vertebrata</taxon>
        <taxon>Euteleostomi</taxon>
        <taxon>Mammalia</taxon>
        <taxon>Eutheria</taxon>
        <taxon>Euarchontoglires</taxon>
        <taxon>Glires</taxon>
        <taxon>Rodentia</taxon>
        <taxon>Sciuromorpha</taxon>
        <taxon>Sciuridae</taxon>
        <taxon>Xerinae</taxon>
        <taxon>Marmotini</taxon>
        <taxon>Marmota</taxon>
    </lineage>
</organism>
<dbReference type="EMBL" id="CABDUW010000305">
    <property type="protein sequence ID" value="VTJ65381.1"/>
    <property type="molecule type" value="Genomic_DNA"/>
</dbReference>
<dbReference type="Proteomes" id="UP000335636">
    <property type="component" value="Unassembled WGS sequence"/>
</dbReference>
<sequence>MDSSHPEDAGSVYWVFLALNPFPFLRHHADLSLRVPSLFPKASSRGSARKCESRGTSWCPSIHALSQAELSLEVQSLKATWEAVGQSNSVPSPFPSYMYFNQEKCDSTWVA</sequence>
<dbReference type="AlphaFoldDB" id="A0A5E4B935"/>
<evidence type="ECO:0000313" key="1">
    <source>
        <dbReference type="EMBL" id="VTJ65381.1"/>
    </source>
</evidence>
<gene>
    <name evidence="1" type="ORF">MONAX_5E019811</name>
</gene>
<name>A0A5E4B935_MARMO</name>
<proteinExistence type="predicted"/>
<comment type="caution">
    <text evidence="1">The sequence shown here is derived from an EMBL/GenBank/DDBJ whole genome shotgun (WGS) entry which is preliminary data.</text>
</comment>
<reference evidence="1" key="1">
    <citation type="submission" date="2019-04" db="EMBL/GenBank/DDBJ databases">
        <authorList>
            <person name="Alioto T."/>
            <person name="Alioto T."/>
        </authorList>
    </citation>
    <scope>NUCLEOTIDE SEQUENCE [LARGE SCALE GENOMIC DNA]</scope>
</reference>
<evidence type="ECO:0000313" key="2">
    <source>
        <dbReference type="Proteomes" id="UP000335636"/>
    </source>
</evidence>
<accession>A0A5E4B935</accession>
<protein>
    <submittedName>
        <fullName evidence="1">Uncharacterized protein</fullName>
    </submittedName>
</protein>
<keyword evidence="2" id="KW-1185">Reference proteome</keyword>